<dbReference type="EMBL" id="JAYKXN010000005">
    <property type="protein sequence ID" value="KAK7285153.1"/>
    <property type="molecule type" value="Genomic_DNA"/>
</dbReference>
<accession>A0AAN9P481</accession>
<sequence>MIVIERLSETTQDEDVATVELGSYGMADGLFGSTVAIRQRSILAPIKSTLHETNTGSVWFPVRETELEKWKNLKVDIDLSRYSRQLKLHLTVESIFGVGHSLTNQAKYPKQDLSILHQPP</sequence>
<name>A0AAN9P481_CLITE</name>
<protein>
    <submittedName>
        <fullName evidence="1">Uncharacterized protein</fullName>
    </submittedName>
</protein>
<evidence type="ECO:0000313" key="2">
    <source>
        <dbReference type="Proteomes" id="UP001359559"/>
    </source>
</evidence>
<dbReference type="AlphaFoldDB" id="A0AAN9P481"/>
<proteinExistence type="predicted"/>
<dbReference type="Proteomes" id="UP001359559">
    <property type="component" value="Unassembled WGS sequence"/>
</dbReference>
<comment type="caution">
    <text evidence="1">The sequence shown here is derived from an EMBL/GenBank/DDBJ whole genome shotgun (WGS) entry which is preliminary data.</text>
</comment>
<keyword evidence="2" id="KW-1185">Reference proteome</keyword>
<gene>
    <name evidence="1" type="ORF">RJT34_19913</name>
</gene>
<evidence type="ECO:0000313" key="1">
    <source>
        <dbReference type="EMBL" id="KAK7285153.1"/>
    </source>
</evidence>
<reference evidence="1 2" key="1">
    <citation type="submission" date="2024-01" db="EMBL/GenBank/DDBJ databases">
        <title>The genomes of 5 underutilized Papilionoideae crops provide insights into root nodulation and disease resistance.</title>
        <authorList>
            <person name="Yuan L."/>
        </authorList>
    </citation>
    <scope>NUCLEOTIDE SEQUENCE [LARGE SCALE GENOMIC DNA]</scope>
    <source>
        <strain evidence="1">LY-2023</strain>
        <tissue evidence="1">Leaf</tissue>
    </source>
</reference>
<organism evidence="1 2">
    <name type="scientific">Clitoria ternatea</name>
    <name type="common">Butterfly pea</name>
    <dbReference type="NCBI Taxonomy" id="43366"/>
    <lineage>
        <taxon>Eukaryota</taxon>
        <taxon>Viridiplantae</taxon>
        <taxon>Streptophyta</taxon>
        <taxon>Embryophyta</taxon>
        <taxon>Tracheophyta</taxon>
        <taxon>Spermatophyta</taxon>
        <taxon>Magnoliopsida</taxon>
        <taxon>eudicotyledons</taxon>
        <taxon>Gunneridae</taxon>
        <taxon>Pentapetalae</taxon>
        <taxon>rosids</taxon>
        <taxon>fabids</taxon>
        <taxon>Fabales</taxon>
        <taxon>Fabaceae</taxon>
        <taxon>Papilionoideae</taxon>
        <taxon>50 kb inversion clade</taxon>
        <taxon>NPAAA clade</taxon>
        <taxon>indigoferoid/millettioid clade</taxon>
        <taxon>Phaseoleae</taxon>
        <taxon>Clitoria</taxon>
    </lineage>
</organism>